<sequence>MQLHMAAMQDNMQIRMVKRENRHLN</sequence>
<dbReference type="EMBL" id="GGEC01004107">
    <property type="protein sequence ID" value="MBW84590.1"/>
    <property type="molecule type" value="Transcribed_RNA"/>
</dbReference>
<proteinExistence type="predicted"/>
<reference evidence="2" key="1">
    <citation type="submission" date="2018-02" db="EMBL/GenBank/DDBJ databases">
        <title>Rhizophora mucronata_Transcriptome.</title>
        <authorList>
            <person name="Meera S.P."/>
            <person name="Sreeshan A."/>
            <person name="Augustine A."/>
        </authorList>
    </citation>
    <scope>NUCLEOTIDE SEQUENCE</scope>
    <source>
        <tissue evidence="2">Leaf</tissue>
    </source>
</reference>
<name>A0A2P2ITQ5_RHIMU</name>
<protein>
    <submittedName>
        <fullName evidence="2">Uncharacterized protein</fullName>
    </submittedName>
</protein>
<accession>A0A2P2ITQ5</accession>
<feature type="region of interest" description="Disordered" evidence="1">
    <location>
        <begin position="1"/>
        <end position="25"/>
    </location>
</feature>
<evidence type="ECO:0000256" key="1">
    <source>
        <dbReference type="SAM" id="MobiDB-lite"/>
    </source>
</evidence>
<evidence type="ECO:0000313" key="2">
    <source>
        <dbReference type="EMBL" id="MBW84590.1"/>
    </source>
</evidence>
<dbReference type="AlphaFoldDB" id="A0A2P2ITQ5"/>
<organism evidence="2">
    <name type="scientific">Rhizophora mucronata</name>
    <name type="common">Asiatic mangrove</name>
    <dbReference type="NCBI Taxonomy" id="61149"/>
    <lineage>
        <taxon>Eukaryota</taxon>
        <taxon>Viridiplantae</taxon>
        <taxon>Streptophyta</taxon>
        <taxon>Embryophyta</taxon>
        <taxon>Tracheophyta</taxon>
        <taxon>Spermatophyta</taxon>
        <taxon>Magnoliopsida</taxon>
        <taxon>eudicotyledons</taxon>
        <taxon>Gunneridae</taxon>
        <taxon>Pentapetalae</taxon>
        <taxon>rosids</taxon>
        <taxon>fabids</taxon>
        <taxon>Malpighiales</taxon>
        <taxon>Rhizophoraceae</taxon>
        <taxon>Rhizophora</taxon>
    </lineage>
</organism>